<accession>A0A6N6M9W2</accession>
<gene>
    <name evidence="1" type="ORF">F3059_03600</name>
</gene>
<dbReference type="AlphaFoldDB" id="A0A6N6M9W2"/>
<sequence length="194" mass="21455">MKINTPQNYFFGLYASLGASDLDPDNYNSYVNNTFTGQGAKGVREEIMLDSYMNHSGFNIELGLPIGFTIDLSDKLYLETSAGFYVASWASTISSARHKNAIVEYSSLGSTEETYELNQLSSNGFGFFTGVDLCYKSTESTSVNIGVGYSMLDKTWNIEHRLGPDLGNTEYNALLDLLRVRIGVSILSETDSFF</sequence>
<reference evidence="1 2" key="1">
    <citation type="submission" date="2019-09" db="EMBL/GenBank/DDBJ databases">
        <title>Genomes of Cryomorphaceae.</title>
        <authorList>
            <person name="Bowman J.P."/>
        </authorList>
    </citation>
    <scope>NUCLEOTIDE SEQUENCE [LARGE SCALE GENOMIC DNA]</scope>
    <source>
        <strain evidence="1 2">KCTC 52047</strain>
    </source>
</reference>
<keyword evidence="2" id="KW-1185">Reference proteome</keyword>
<proteinExistence type="predicted"/>
<comment type="caution">
    <text evidence="1">The sequence shown here is derived from an EMBL/GenBank/DDBJ whole genome shotgun (WGS) entry which is preliminary data.</text>
</comment>
<organism evidence="1 2">
    <name type="scientific">Salibacter halophilus</name>
    <dbReference type="NCBI Taxonomy" id="1803916"/>
    <lineage>
        <taxon>Bacteria</taxon>
        <taxon>Pseudomonadati</taxon>
        <taxon>Bacteroidota</taxon>
        <taxon>Flavobacteriia</taxon>
        <taxon>Flavobacteriales</taxon>
        <taxon>Salibacteraceae</taxon>
        <taxon>Salibacter</taxon>
    </lineage>
</organism>
<dbReference type="RefSeq" id="WP_151166592.1">
    <property type="nucleotide sequence ID" value="NZ_WACR01000003.1"/>
</dbReference>
<protein>
    <submittedName>
        <fullName evidence="1">Uncharacterized protein</fullName>
    </submittedName>
</protein>
<dbReference type="OrthoDB" id="1488584at2"/>
<dbReference type="Proteomes" id="UP000435357">
    <property type="component" value="Unassembled WGS sequence"/>
</dbReference>
<dbReference type="EMBL" id="WACR01000003">
    <property type="protein sequence ID" value="KAB1065046.1"/>
    <property type="molecule type" value="Genomic_DNA"/>
</dbReference>
<evidence type="ECO:0000313" key="1">
    <source>
        <dbReference type="EMBL" id="KAB1065046.1"/>
    </source>
</evidence>
<name>A0A6N6M9W2_9FLAO</name>
<evidence type="ECO:0000313" key="2">
    <source>
        <dbReference type="Proteomes" id="UP000435357"/>
    </source>
</evidence>